<dbReference type="EMBL" id="BQNB010017273">
    <property type="protein sequence ID" value="GJT61269.1"/>
    <property type="molecule type" value="Genomic_DNA"/>
</dbReference>
<dbReference type="Proteomes" id="UP001151760">
    <property type="component" value="Unassembled WGS sequence"/>
</dbReference>
<proteinExistence type="predicted"/>
<reference evidence="1" key="2">
    <citation type="submission" date="2022-01" db="EMBL/GenBank/DDBJ databases">
        <authorList>
            <person name="Yamashiro T."/>
            <person name="Shiraishi A."/>
            <person name="Satake H."/>
            <person name="Nakayama K."/>
        </authorList>
    </citation>
    <scope>NUCLEOTIDE SEQUENCE</scope>
</reference>
<reference evidence="1" key="1">
    <citation type="journal article" date="2022" name="Int. J. Mol. Sci.">
        <title>Draft Genome of Tanacetum Coccineum: Genomic Comparison of Closely Related Tanacetum-Family Plants.</title>
        <authorList>
            <person name="Yamashiro T."/>
            <person name="Shiraishi A."/>
            <person name="Nakayama K."/>
            <person name="Satake H."/>
        </authorList>
    </citation>
    <scope>NUCLEOTIDE SEQUENCE</scope>
</reference>
<name>A0ABQ5FDZ1_9ASTR</name>
<comment type="caution">
    <text evidence="1">The sequence shown here is derived from an EMBL/GenBank/DDBJ whole genome shotgun (WGS) entry which is preliminary data.</text>
</comment>
<protein>
    <recommendedName>
        <fullName evidence="3">CCHC-type domain-containing protein</fullName>
    </recommendedName>
</protein>
<sequence>MIVAGARETIGSQVVQQNGIQCFNCKEFRHFAKEYKKPKRVKDYTYYKEKMLLCKQAEKADSRNDVEPLEHVQYDDEYNVFANEMQHSEQLEYINDTHVLEKDDSNVTPDSSNMCNNDYQVDQNVMECDDERAALANLIENLTLDTEENKKILK</sequence>
<keyword evidence="2" id="KW-1185">Reference proteome</keyword>
<gene>
    <name evidence="1" type="ORF">Tco_1004802</name>
</gene>
<evidence type="ECO:0000313" key="1">
    <source>
        <dbReference type="EMBL" id="GJT61269.1"/>
    </source>
</evidence>
<accession>A0ABQ5FDZ1</accession>
<evidence type="ECO:0000313" key="2">
    <source>
        <dbReference type="Proteomes" id="UP001151760"/>
    </source>
</evidence>
<evidence type="ECO:0008006" key="3">
    <source>
        <dbReference type="Google" id="ProtNLM"/>
    </source>
</evidence>
<organism evidence="1 2">
    <name type="scientific">Tanacetum coccineum</name>
    <dbReference type="NCBI Taxonomy" id="301880"/>
    <lineage>
        <taxon>Eukaryota</taxon>
        <taxon>Viridiplantae</taxon>
        <taxon>Streptophyta</taxon>
        <taxon>Embryophyta</taxon>
        <taxon>Tracheophyta</taxon>
        <taxon>Spermatophyta</taxon>
        <taxon>Magnoliopsida</taxon>
        <taxon>eudicotyledons</taxon>
        <taxon>Gunneridae</taxon>
        <taxon>Pentapetalae</taxon>
        <taxon>asterids</taxon>
        <taxon>campanulids</taxon>
        <taxon>Asterales</taxon>
        <taxon>Asteraceae</taxon>
        <taxon>Asteroideae</taxon>
        <taxon>Anthemideae</taxon>
        <taxon>Anthemidinae</taxon>
        <taxon>Tanacetum</taxon>
    </lineage>
</organism>